<dbReference type="Proteomes" id="UP000073492">
    <property type="component" value="Unassembled WGS sequence"/>
</dbReference>
<sequence length="110" mass="12313">MAPTQTTVRQQSATPVSQSQTTRNESTHTESGQSHGNRAKDKKPLSNAPEWRRGAAPVRPRYEPKPNQRRPQPCKATSKAASKQEQGKVKQDDSRFQSTNPFDALLEEQD</sequence>
<evidence type="ECO:0000313" key="3">
    <source>
        <dbReference type="Proteomes" id="UP000073492"/>
    </source>
</evidence>
<evidence type="ECO:0000313" key="2">
    <source>
        <dbReference type="EMBL" id="KXT08705.1"/>
    </source>
</evidence>
<proteinExistence type="predicted"/>
<comment type="caution">
    <text evidence="2">The sequence shown here is derived from an EMBL/GenBank/DDBJ whole genome shotgun (WGS) entry which is preliminary data.</text>
</comment>
<dbReference type="EMBL" id="LFZO01000413">
    <property type="protein sequence ID" value="KXT08705.1"/>
    <property type="molecule type" value="Genomic_DNA"/>
</dbReference>
<gene>
    <name evidence="2" type="ORF">AC579_7582</name>
</gene>
<protein>
    <submittedName>
        <fullName evidence="2">Uncharacterized protein</fullName>
    </submittedName>
</protein>
<feature type="compositionally biased region" description="Basic and acidic residues" evidence="1">
    <location>
        <begin position="85"/>
        <end position="95"/>
    </location>
</feature>
<accession>A0A139I1X0</accession>
<reference evidence="2 3" key="1">
    <citation type="submission" date="2015-07" db="EMBL/GenBank/DDBJ databases">
        <title>Comparative genomics of the Sigatoka disease complex on banana suggests a link between parallel evolutionary changes in Pseudocercospora fijiensis and Pseudocercospora eumusae and increased virulence on the banana host.</title>
        <authorList>
            <person name="Chang T.-C."/>
            <person name="Salvucci A."/>
            <person name="Crous P.W."/>
            <person name="Stergiopoulos I."/>
        </authorList>
    </citation>
    <scope>NUCLEOTIDE SEQUENCE [LARGE SCALE GENOMIC DNA]</scope>
    <source>
        <strain evidence="2 3">CBS 116634</strain>
    </source>
</reference>
<keyword evidence="3" id="KW-1185">Reference proteome</keyword>
<dbReference type="AlphaFoldDB" id="A0A139I1X0"/>
<feature type="region of interest" description="Disordered" evidence="1">
    <location>
        <begin position="1"/>
        <end position="110"/>
    </location>
</feature>
<organism evidence="2 3">
    <name type="scientific">Pseudocercospora musae</name>
    <dbReference type="NCBI Taxonomy" id="113226"/>
    <lineage>
        <taxon>Eukaryota</taxon>
        <taxon>Fungi</taxon>
        <taxon>Dikarya</taxon>
        <taxon>Ascomycota</taxon>
        <taxon>Pezizomycotina</taxon>
        <taxon>Dothideomycetes</taxon>
        <taxon>Dothideomycetidae</taxon>
        <taxon>Mycosphaerellales</taxon>
        <taxon>Mycosphaerellaceae</taxon>
        <taxon>Pseudocercospora</taxon>
    </lineage>
</organism>
<name>A0A139I1X0_9PEZI</name>
<evidence type="ECO:0000256" key="1">
    <source>
        <dbReference type="SAM" id="MobiDB-lite"/>
    </source>
</evidence>
<feature type="compositionally biased region" description="Polar residues" evidence="1">
    <location>
        <begin position="1"/>
        <end position="36"/>
    </location>
</feature>